<feature type="short sequence motif" description="Histidine triad motif" evidence="2">
    <location>
        <begin position="99"/>
        <end position="103"/>
    </location>
</feature>
<dbReference type="InterPro" id="IPR011146">
    <property type="entry name" value="HIT-like"/>
</dbReference>
<evidence type="ECO:0000256" key="1">
    <source>
        <dbReference type="PIRSR" id="PIRSR601310-1"/>
    </source>
</evidence>
<dbReference type="InterPro" id="IPR001310">
    <property type="entry name" value="Histidine_triad_HIT"/>
</dbReference>
<dbReference type="PANTHER" id="PTHR46648:SF1">
    <property type="entry name" value="ADENOSINE 5'-MONOPHOSPHORAMIDASE HNT1"/>
    <property type="match status" value="1"/>
</dbReference>
<name>A0A6M6DQ26_PRIMG</name>
<sequence>MTELNECLGCKIAKGLIPPGHIIYENEHICCTLDIAPFNEGHLLILPKQHFHDIDEIDIDTQIEINKATVNMIKLIKKVFKPHGVTTCANGGRFNELSHYHLHIIPRYKGDGFTWSEPIDNKSAENYLEKTKNLLINNLSN</sequence>
<evidence type="ECO:0000313" key="4">
    <source>
        <dbReference type="EMBL" id="QJX77083.1"/>
    </source>
</evidence>
<dbReference type="Pfam" id="PF01230">
    <property type="entry name" value="HIT"/>
    <property type="match status" value="1"/>
</dbReference>
<dbReference type="RefSeq" id="WP_171777093.1">
    <property type="nucleotide sequence ID" value="NZ_CP045272.1"/>
</dbReference>
<dbReference type="AlphaFoldDB" id="A0A6M6DQ26"/>
<dbReference type="Proteomes" id="UP000501076">
    <property type="component" value="Chromosome"/>
</dbReference>
<dbReference type="EMBL" id="CP045272">
    <property type="protein sequence ID" value="QJX77083.1"/>
    <property type="molecule type" value="Genomic_DNA"/>
</dbReference>
<feature type="domain" description="HIT" evidence="3">
    <location>
        <begin position="8"/>
        <end position="114"/>
    </location>
</feature>
<evidence type="ECO:0000313" key="5">
    <source>
        <dbReference type="Proteomes" id="UP000501076"/>
    </source>
</evidence>
<dbReference type="InterPro" id="IPR036265">
    <property type="entry name" value="HIT-like_sf"/>
</dbReference>
<dbReference type="GO" id="GO:0003824">
    <property type="term" value="F:catalytic activity"/>
    <property type="evidence" value="ECO:0007669"/>
    <property type="project" value="InterPro"/>
</dbReference>
<dbReference type="PANTHER" id="PTHR46648">
    <property type="entry name" value="HIT FAMILY PROTEIN 1"/>
    <property type="match status" value="1"/>
</dbReference>
<reference evidence="4 5" key="1">
    <citation type="submission" date="2019-10" db="EMBL/GenBank/DDBJ databases">
        <title>Complete genome sequences for adaption low water activity.</title>
        <authorList>
            <person name="Zhao L."/>
            <person name="Zhong J."/>
        </authorList>
    </citation>
    <scope>NUCLEOTIDE SEQUENCE [LARGE SCALE GENOMIC DNA]</scope>
    <source>
        <strain evidence="4 5">FDU301</strain>
    </source>
</reference>
<dbReference type="GO" id="GO:0009117">
    <property type="term" value="P:nucleotide metabolic process"/>
    <property type="evidence" value="ECO:0007669"/>
    <property type="project" value="TreeGrafter"/>
</dbReference>
<dbReference type="PROSITE" id="PS51084">
    <property type="entry name" value="HIT_2"/>
    <property type="match status" value="1"/>
</dbReference>
<accession>A0A6M6DQ26</accession>
<protein>
    <submittedName>
        <fullName evidence="4">HIT domain-containing protein</fullName>
    </submittedName>
</protein>
<gene>
    <name evidence="4" type="ORF">FDZ14_13055</name>
</gene>
<evidence type="ECO:0000259" key="3">
    <source>
        <dbReference type="PROSITE" id="PS51084"/>
    </source>
</evidence>
<dbReference type="Gene3D" id="3.30.428.10">
    <property type="entry name" value="HIT-like"/>
    <property type="match status" value="1"/>
</dbReference>
<evidence type="ECO:0000256" key="2">
    <source>
        <dbReference type="PROSITE-ProRule" id="PRU00464"/>
    </source>
</evidence>
<feature type="active site" description="Tele-AMP-histidine intermediate" evidence="1">
    <location>
        <position position="103"/>
    </location>
</feature>
<organism evidence="4 5">
    <name type="scientific">Priestia megaterium</name>
    <name type="common">Bacillus megaterium</name>
    <dbReference type="NCBI Taxonomy" id="1404"/>
    <lineage>
        <taxon>Bacteria</taxon>
        <taxon>Bacillati</taxon>
        <taxon>Bacillota</taxon>
        <taxon>Bacilli</taxon>
        <taxon>Bacillales</taxon>
        <taxon>Bacillaceae</taxon>
        <taxon>Priestia</taxon>
    </lineage>
</organism>
<proteinExistence type="predicted"/>
<dbReference type="SUPFAM" id="SSF54197">
    <property type="entry name" value="HIT-like"/>
    <property type="match status" value="1"/>
</dbReference>